<dbReference type="WBParaSite" id="PSAMB.scaffold62size89333.g1316.t1">
    <property type="protein sequence ID" value="PSAMB.scaffold62size89333.g1316.t1"/>
    <property type="gene ID" value="PSAMB.scaffold62size89333.g1316"/>
</dbReference>
<evidence type="ECO:0000313" key="2">
    <source>
        <dbReference type="WBParaSite" id="PSAMB.scaffold62size89333.g1316.t1"/>
    </source>
</evidence>
<dbReference type="Proteomes" id="UP000887566">
    <property type="component" value="Unplaced"/>
</dbReference>
<protein>
    <submittedName>
        <fullName evidence="2">Uncharacterized protein</fullName>
    </submittedName>
</protein>
<evidence type="ECO:0000313" key="1">
    <source>
        <dbReference type="Proteomes" id="UP000887566"/>
    </source>
</evidence>
<accession>A0A914X1U9</accession>
<keyword evidence="1" id="KW-1185">Reference proteome</keyword>
<name>A0A914X1U9_9BILA</name>
<organism evidence="1 2">
    <name type="scientific">Plectus sambesii</name>
    <dbReference type="NCBI Taxonomy" id="2011161"/>
    <lineage>
        <taxon>Eukaryota</taxon>
        <taxon>Metazoa</taxon>
        <taxon>Ecdysozoa</taxon>
        <taxon>Nematoda</taxon>
        <taxon>Chromadorea</taxon>
        <taxon>Plectida</taxon>
        <taxon>Plectina</taxon>
        <taxon>Plectoidea</taxon>
        <taxon>Plectidae</taxon>
        <taxon>Plectus</taxon>
    </lineage>
</organism>
<dbReference type="AlphaFoldDB" id="A0A914X1U9"/>
<reference evidence="2" key="1">
    <citation type="submission" date="2022-11" db="UniProtKB">
        <authorList>
            <consortium name="WormBaseParasite"/>
        </authorList>
    </citation>
    <scope>IDENTIFICATION</scope>
</reference>
<sequence length="69" mass="7936">MSVGWCRAAESCLIELRRRNRSVKTTPQKDAEAQRSSVDKFHRLRREKIRETTDGVDEMCLIADVATLT</sequence>
<proteinExistence type="predicted"/>